<protein>
    <recommendedName>
        <fullName evidence="3">DUF3299 domain-containing protein</fullName>
    </recommendedName>
</protein>
<dbReference type="InterPro" id="IPR006311">
    <property type="entry name" value="TAT_signal"/>
</dbReference>
<dbReference type="Gene3D" id="2.40.50.870">
    <property type="entry name" value="Protein of unknown function (DUF3299)"/>
    <property type="match status" value="1"/>
</dbReference>
<keyword evidence="2" id="KW-1185">Reference proteome</keyword>
<dbReference type="AlphaFoldDB" id="A0AAW9QFL1"/>
<dbReference type="EMBL" id="JAZIBG010000021">
    <property type="protein sequence ID" value="MEF7614177.1"/>
    <property type="molecule type" value="Genomic_DNA"/>
</dbReference>
<organism evidence="1 2">
    <name type="scientific">Aquincola agrisoli</name>
    <dbReference type="NCBI Taxonomy" id="3119538"/>
    <lineage>
        <taxon>Bacteria</taxon>
        <taxon>Pseudomonadati</taxon>
        <taxon>Pseudomonadota</taxon>
        <taxon>Betaproteobacteria</taxon>
        <taxon>Burkholderiales</taxon>
        <taxon>Sphaerotilaceae</taxon>
        <taxon>Aquincola</taxon>
    </lineage>
</organism>
<gene>
    <name evidence="1" type="ORF">V4F39_09685</name>
</gene>
<reference evidence="1 2" key="1">
    <citation type="submission" date="2024-02" db="EMBL/GenBank/DDBJ databases">
        <title>Genome sequence of Aquincola sp. MAHUQ-54.</title>
        <authorList>
            <person name="Huq M.A."/>
        </authorList>
    </citation>
    <scope>NUCLEOTIDE SEQUENCE [LARGE SCALE GENOMIC DNA]</scope>
    <source>
        <strain evidence="1 2">MAHUQ-54</strain>
    </source>
</reference>
<accession>A0AAW9QFL1</accession>
<comment type="caution">
    <text evidence="1">The sequence shown here is derived from an EMBL/GenBank/DDBJ whole genome shotgun (WGS) entry which is preliminary data.</text>
</comment>
<dbReference type="RefSeq" id="WP_332289138.1">
    <property type="nucleotide sequence ID" value="NZ_JAZIBG010000021.1"/>
</dbReference>
<name>A0AAW9QFL1_9BURK</name>
<proteinExistence type="predicted"/>
<sequence length="154" mass="16414">MTTSDQGRRTLVAGTLAALCGLGGGAARAQQGGGAGLPVITWELMAQARASTKPSSTAIDFPAALVRLDGRQVAVTGFMVPLEAKAQQTRFLLTQKPQDCEFCIEGGPSAYIEVRSDPLKFSSKPFTLVGRIKLLRDDPSGMYYRLIDARQVPA</sequence>
<evidence type="ECO:0008006" key="3">
    <source>
        <dbReference type="Google" id="ProtNLM"/>
    </source>
</evidence>
<evidence type="ECO:0000313" key="1">
    <source>
        <dbReference type="EMBL" id="MEF7614177.1"/>
    </source>
</evidence>
<dbReference type="Proteomes" id="UP001336250">
    <property type="component" value="Unassembled WGS sequence"/>
</dbReference>
<dbReference type="PROSITE" id="PS51318">
    <property type="entry name" value="TAT"/>
    <property type="match status" value="1"/>
</dbReference>
<evidence type="ECO:0000313" key="2">
    <source>
        <dbReference type="Proteomes" id="UP001336250"/>
    </source>
</evidence>